<dbReference type="VEuPathDB" id="VectorBase:ASIC021278"/>
<sequence length="126" mass="13952">MPSKSHRRKAICSGTLLASSFCWWWMVGVFLSFRACRISSCRSKTVDSRSWTVVPVPGETTRCVRASGAGLWRFRPVQPGITPNTFSTPSVHCWYHSSEPGSIRGPVPESRSHKNSKTTSSGYSTV</sequence>
<reference evidence="3 5" key="1">
    <citation type="journal article" date="2014" name="BMC Genomics">
        <title>Genome sequence of Anopheles sinensis provides insight into genetics basis of mosquito competence for malaria parasites.</title>
        <authorList>
            <person name="Zhou D."/>
            <person name="Zhang D."/>
            <person name="Ding G."/>
            <person name="Shi L."/>
            <person name="Hou Q."/>
            <person name="Ye Y."/>
            <person name="Xu Y."/>
            <person name="Zhou H."/>
            <person name="Xiong C."/>
            <person name="Li S."/>
            <person name="Yu J."/>
            <person name="Hong S."/>
            <person name="Yu X."/>
            <person name="Zou P."/>
            <person name="Chen C."/>
            <person name="Chang X."/>
            <person name="Wang W."/>
            <person name="Lv Y."/>
            <person name="Sun Y."/>
            <person name="Ma L."/>
            <person name="Shen B."/>
            <person name="Zhu C."/>
        </authorList>
    </citation>
    <scope>NUCLEOTIDE SEQUENCE [LARGE SCALE GENOMIC DNA]</scope>
</reference>
<evidence type="ECO:0000256" key="1">
    <source>
        <dbReference type="SAM" id="MobiDB-lite"/>
    </source>
</evidence>
<reference evidence="4" key="2">
    <citation type="submission" date="2020-05" db="UniProtKB">
        <authorList>
            <consortium name="EnsemblMetazoa"/>
        </authorList>
    </citation>
    <scope>IDENTIFICATION</scope>
</reference>
<keyword evidence="2" id="KW-0472">Membrane</keyword>
<dbReference type="AlphaFoldDB" id="A0A084WRZ2"/>
<evidence type="ECO:0000256" key="2">
    <source>
        <dbReference type="SAM" id="Phobius"/>
    </source>
</evidence>
<organism evidence="3">
    <name type="scientific">Anopheles sinensis</name>
    <name type="common">Mosquito</name>
    <dbReference type="NCBI Taxonomy" id="74873"/>
    <lineage>
        <taxon>Eukaryota</taxon>
        <taxon>Metazoa</taxon>
        <taxon>Ecdysozoa</taxon>
        <taxon>Arthropoda</taxon>
        <taxon>Hexapoda</taxon>
        <taxon>Insecta</taxon>
        <taxon>Pterygota</taxon>
        <taxon>Neoptera</taxon>
        <taxon>Endopterygota</taxon>
        <taxon>Diptera</taxon>
        <taxon>Nematocera</taxon>
        <taxon>Culicoidea</taxon>
        <taxon>Culicidae</taxon>
        <taxon>Anophelinae</taxon>
        <taxon>Anopheles</taxon>
    </lineage>
</organism>
<name>A0A084WRZ2_ANOSI</name>
<proteinExistence type="predicted"/>
<feature type="transmembrane region" description="Helical" evidence="2">
    <location>
        <begin position="12"/>
        <end position="33"/>
    </location>
</feature>
<feature type="compositionally biased region" description="Polar residues" evidence="1">
    <location>
        <begin position="117"/>
        <end position="126"/>
    </location>
</feature>
<dbReference type="Proteomes" id="UP000030765">
    <property type="component" value="Unassembled WGS sequence"/>
</dbReference>
<keyword evidence="5" id="KW-1185">Reference proteome</keyword>
<dbReference type="EMBL" id="ATLV01026283">
    <property type="status" value="NOT_ANNOTATED_CDS"/>
    <property type="molecule type" value="Genomic_DNA"/>
</dbReference>
<keyword evidence="2" id="KW-0812">Transmembrane</keyword>
<evidence type="ECO:0000313" key="3">
    <source>
        <dbReference type="EMBL" id="KFB52986.1"/>
    </source>
</evidence>
<feature type="region of interest" description="Disordered" evidence="1">
    <location>
        <begin position="103"/>
        <end position="126"/>
    </location>
</feature>
<evidence type="ECO:0000313" key="5">
    <source>
        <dbReference type="Proteomes" id="UP000030765"/>
    </source>
</evidence>
<protein>
    <submittedName>
        <fullName evidence="3 4">Mini-chromosome maintenance complex-binding protein</fullName>
    </submittedName>
</protein>
<gene>
    <name evidence="3" type="ORF">ZHAS_00021278</name>
</gene>
<keyword evidence="2" id="KW-1133">Transmembrane helix</keyword>
<accession>A0A084WRZ2</accession>
<dbReference type="EMBL" id="KE525409">
    <property type="protein sequence ID" value="KFB52986.1"/>
    <property type="molecule type" value="Genomic_DNA"/>
</dbReference>
<dbReference type="EnsemblMetazoa" id="ASIC021278-RA">
    <property type="protein sequence ID" value="ASIC021278-PA"/>
    <property type="gene ID" value="ASIC021278"/>
</dbReference>
<evidence type="ECO:0000313" key="4">
    <source>
        <dbReference type="EnsemblMetazoa" id="ASIC021278-PA"/>
    </source>
</evidence>